<evidence type="ECO:0000313" key="3">
    <source>
        <dbReference type="Proteomes" id="UP000594195"/>
    </source>
</evidence>
<name>A0A7M2Y6P0_9FLAO</name>
<dbReference type="EMBL" id="CP040442">
    <property type="protein sequence ID" value="QOW09092.1"/>
    <property type="molecule type" value="Genomic_DNA"/>
</dbReference>
<reference evidence="2 3" key="1">
    <citation type="submission" date="2019-05" db="EMBL/GenBank/DDBJ databases">
        <title>Chryseobacterium sp. isolated from King George Island, maritime Antarctica.</title>
        <authorList>
            <person name="Peng X."/>
        </authorList>
    </citation>
    <scope>NUCLEOTIDE SEQUENCE [LARGE SCALE GENOMIC DNA]</scope>
    <source>
        <strain evidence="2 3">7-3A</strain>
    </source>
</reference>
<evidence type="ECO:0008006" key="4">
    <source>
        <dbReference type="Google" id="ProtNLM"/>
    </source>
</evidence>
<dbReference type="AlphaFoldDB" id="A0A7M2Y6P0"/>
<dbReference type="RefSeq" id="WP_193812303.1">
    <property type="nucleotide sequence ID" value="NZ_CP040442.1"/>
</dbReference>
<proteinExistence type="predicted"/>
<gene>
    <name evidence="2" type="ORF">Q73A0000_01370</name>
</gene>
<organism evidence="2 3">
    <name type="scientific">Kaistella flava</name>
    <name type="common">ex Peng et al. 2021</name>
    <dbReference type="NCBI Taxonomy" id="2038776"/>
    <lineage>
        <taxon>Bacteria</taxon>
        <taxon>Pseudomonadati</taxon>
        <taxon>Bacteroidota</taxon>
        <taxon>Flavobacteriia</taxon>
        <taxon>Flavobacteriales</taxon>
        <taxon>Weeksellaceae</taxon>
        <taxon>Chryseobacterium group</taxon>
        <taxon>Kaistella</taxon>
    </lineage>
</organism>
<evidence type="ECO:0000313" key="2">
    <source>
        <dbReference type="EMBL" id="QOW09092.1"/>
    </source>
</evidence>
<evidence type="ECO:0000256" key="1">
    <source>
        <dbReference type="SAM" id="MobiDB-lite"/>
    </source>
</evidence>
<dbReference type="Proteomes" id="UP000594195">
    <property type="component" value="Chromosome"/>
</dbReference>
<accession>A0A7M2Y6P0</accession>
<dbReference type="KEGG" id="kfa:Q73A0000_01370"/>
<sequence>MNRVKVDKSLSKNYFQYEKTILHDRSLSLKAKGMHALIMSLPDSWVFSVAGIITMCKESKDSVYSGIKELEQAKYVKKQKLRSGHTEYTFFEIPYNNTQYEPNTENTDKANTENPNQGNPNQGNPTLLIDSNSIKIENSIKRTVDVIRPIFVDEIKTKEFLLSQKITIDNLARFYKLGIDLVNSKIHEFVEKKFRWEENTWSSEKDLKKNFELWLNSNVTVNSFKSLNKTEERKKVAQKKEIEFPFPTKEFKASWDLWKLYRKKKDKFQYFDEQSEQKALSELFNLSKKNESMASLIIRQSIDKGWKGFFEINTSQSNGTAAQSTLSRAERR</sequence>
<keyword evidence="3" id="KW-1185">Reference proteome</keyword>
<protein>
    <recommendedName>
        <fullName evidence="4">Helix-turn-helix domain-containing protein</fullName>
    </recommendedName>
</protein>
<feature type="region of interest" description="Disordered" evidence="1">
    <location>
        <begin position="97"/>
        <end position="127"/>
    </location>
</feature>
<feature type="compositionally biased region" description="Low complexity" evidence="1">
    <location>
        <begin position="114"/>
        <end position="125"/>
    </location>
</feature>